<feature type="region of interest" description="Disordered" evidence="1">
    <location>
        <begin position="1"/>
        <end position="22"/>
    </location>
</feature>
<accession>A0A8J1U7H9</accession>
<proteinExistence type="predicted"/>
<dbReference type="Proteomes" id="UP000749559">
    <property type="component" value="Unassembled WGS sequence"/>
</dbReference>
<protein>
    <submittedName>
        <fullName evidence="2">Uncharacterized protein</fullName>
    </submittedName>
</protein>
<dbReference type="EMBL" id="CAIIXF020000009">
    <property type="protein sequence ID" value="CAH1795651.1"/>
    <property type="molecule type" value="Genomic_DNA"/>
</dbReference>
<evidence type="ECO:0000313" key="3">
    <source>
        <dbReference type="Proteomes" id="UP000749559"/>
    </source>
</evidence>
<gene>
    <name evidence="2" type="ORF">OFUS_LOCUS20164</name>
</gene>
<dbReference type="AlphaFoldDB" id="A0A8J1U7H9"/>
<feature type="compositionally biased region" description="Polar residues" evidence="1">
    <location>
        <begin position="9"/>
        <end position="22"/>
    </location>
</feature>
<organism evidence="2 3">
    <name type="scientific">Owenia fusiformis</name>
    <name type="common">Polychaete worm</name>
    <dbReference type="NCBI Taxonomy" id="6347"/>
    <lineage>
        <taxon>Eukaryota</taxon>
        <taxon>Metazoa</taxon>
        <taxon>Spiralia</taxon>
        <taxon>Lophotrochozoa</taxon>
        <taxon>Annelida</taxon>
        <taxon>Polychaeta</taxon>
        <taxon>Sedentaria</taxon>
        <taxon>Canalipalpata</taxon>
        <taxon>Sabellida</taxon>
        <taxon>Oweniida</taxon>
        <taxon>Oweniidae</taxon>
        <taxon>Owenia</taxon>
    </lineage>
</organism>
<evidence type="ECO:0000313" key="2">
    <source>
        <dbReference type="EMBL" id="CAH1795651.1"/>
    </source>
</evidence>
<sequence>MHTSPLLPTANQKNEPQSWPYKFQSSPCRPLLPPIKITDIPRFRPKIPDFCHSRNLTLKSPTNVKQERKDVYTMPMPNYDLVGHSSKLGVVKDVQVDYQVPSLAPMPLAPHEGGMLQAAYGDELAQQTMQSLLLISSDRIPPPIERSSFKRSQSVKLTRIPGIQVDRSKSLHKGQLLNSLLKNEEQEQLDQEPDLNQGTKDKVGKIRVVNNAPLNPLVQCSQMPSPDSSDEELLKQYDLNNTQTQSRQSEVSYRISEAEITKIVQQQMAILSQNLTETMMKTLAKNPKSNAKKYASYCKICDTRNHSIFDCEKRHPNSRVTGVKACFNCGNDHRVTDCPSLKGSLDQLEH</sequence>
<evidence type="ECO:0000256" key="1">
    <source>
        <dbReference type="SAM" id="MobiDB-lite"/>
    </source>
</evidence>
<reference evidence="2" key="1">
    <citation type="submission" date="2022-03" db="EMBL/GenBank/DDBJ databases">
        <authorList>
            <person name="Martin C."/>
        </authorList>
    </citation>
    <scope>NUCLEOTIDE SEQUENCE</scope>
</reference>
<comment type="caution">
    <text evidence="2">The sequence shown here is derived from an EMBL/GenBank/DDBJ whole genome shotgun (WGS) entry which is preliminary data.</text>
</comment>
<keyword evidence="3" id="KW-1185">Reference proteome</keyword>
<name>A0A8J1U7H9_OWEFU</name>